<dbReference type="GO" id="GO:0008017">
    <property type="term" value="F:microtubule binding"/>
    <property type="evidence" value="ECO:0007669"/>
    <property type="project" value="TreeGrafter"/>
</dbReference>
<feature type="compositionally biased region" description="Low complexity" evidence="2">
    <location>
        <begin position="352"/>
        <end position="367"/>
    </location>
</feature>
<organism evidence="3 4">
    <name type="scientific">Zingiber officinale</name>
    <name type="common">Ginger</name>
    <name type="synonym">Amomum zingiber</name>
    <dbReference type="NCBI Taxonomy" id="94328"/>
    <lineage>
        <taxon>Eukaryota</taxon>
        <taxon>Viridiplantae</taxon>
        <taxon>Streptophyta</taxon>
        <taxon>Embryophyta</taxon>
        <taxon>Tracheophyta</taxon>
        <taxon>Spermatophyta</taxon>
        <taxon>Magnoliopsida</taxon>
        <taxon>Liliopsida</taxon>
        <taxon>Zingiberales</taxon>
        <taxon>Zingiberaceae</taxon>
        <taxon>Zingiber</taxon>
    </lineage>
</organism>
<feature type="compositionally biased region" description="Low complexity" evidence="2">
    <location>
        <begin position="101"/>
        <end position="112"/>
    </location>
</feature>
<dbReference type="AlphaFoldDB" id="A0A8J5FCA3"/>
<feature type="compositionally biased region" description="Polar residues" evidence="2">
    <location>
        <begin position="376"/>
        <end position="388"/>
    </location>
</feature>
<proteinExistence type="inferred from homology"/>
<feature type="compositionally biased region" description="Polar residues" evidence="2">
    <location>
        <begin position="205"/>
        <end position="216"/>
    </location>
</feature>
<comment type="caution">
    <text evidence="3">The sequence shown here is derived from an EMBL/GenBank/DDBJ whole genome shotgun (WGS) entry which is preliminary data.</text>
</comment>
<dbReference type="EMBL" id="JACMSC010000016">
    <property type="protein sequence ID" value="KAG6482000.1"/>
    <property type="molecule type" value="Genomic_DNA"/>
</dbReference>
<reference evidence="3 4" key="1">
    <citation type="submission" date="2020-08" db="EMBL/GenBank/DDBJ databases">
        <title>Plant Genome Project.</title>
        <authorList>
            <person name="Zhang R.-G."/>
        </authorList>
    </citation>
    <scope>NUCLEOTIDE SEQUENCE [LARGE SCALE GENOMIC DNA]</scope>
    <source>
        <tissue evidence="3">Rhizome</tissue>
    </source>
</reference>
<evidence type="ECO:0000256" key="2">
    <source>
        <dbReference type="SAM" id="MobiDB-lite"/>
    </source>
</evidence>
<dbReference type="GO" id="GO:0005737">
    <property type="term" value="C:cytoplasm"/>
    <property type="evidence" value="ECO:0007669"/>
    <property type="project" value="TreeGrafter"/>
</dbReference>
<dbReference type="PANTHER" id="PTHR31807:SF37">
    <property type="entry name" value="HAUS AUGMIN-LIKE COMPLEX SUBUNIT 8"/>
    <property type="match status" value="1"/>
</dbReference>
<evidence type="ECO:0000256" key="1">
    <source>
        <dbReference type="ARBA" id="ARBA00010016"/>
    </source>
</evidence>
<feature type="compositionally biased region" description="Low complexity" evidence="2">
    <location>
        <begin position="328"/>
        <end position="344"/>
    </location>
</feature>
<comment type="similarity">
    <text evidence="1">Belongs to the QWRF family.</text>
</comment>
<feature type="compositionally biased region" description="Polar residues" evidence="2">
    <location>
        <begin position="283"/>
        <end position="294"/>
    </location>
</feature>
<sequence>MDARNIEPLGATAQSKSTQEEDNSGPPLLPSEKSNTTLATRKPRTVASRYMNGISPTPVSPSSNSKRCSSPISSCSHTSTVPGMSMPKRSQSAERRPAKPSPRFSAPSSPSRPSTPPSPSSRSATPVRDAIVTHNTARHLLSNKARDGLWPSMRSLSSSFQSESLVVQEKKREKFVANSSSVKSIKSLADADAVSERKRTPLRGRNSSDQSENSKPPGNLNAKILDQHRWPAMMGGRLPPSVMSRSLDLSDKISKSTRTIASRGVSPNRINHSTDSASRDSKFSLSNKSEQSLNHGGRKVERDVKPVVSSSQTTMRSSSAKRPSSNQSSGSPGLRPSSPSARLPVIPGLHHPSSPSKVLSASSLTSKGMMSPLRTRPSSPMSLSTNVTSRAGGASSVFKCSGDVQRGKLTASEIEDAHQLKLLYNAIMQWHFVNAQTNNTLSIQRMRTENLLQNVWNNMSMVRDSVTMKRIGVHQLQGDLRLGISLKEQMTYLEQWATLEKDHFSSLSGAIKALNSSTLRLPITGGAKADITDMKNAVSSAVDILQAMGSCVCRLLSRVEVTKSLISEIKAAAENEKSMLDECMKLLAFAAAEQVQESSLRAHLMHLSKDARKLN</sequence>
<feature type="compositionally biased region" description="Low complexity" evidence="2">
    <location>
        <begin position="309"/>
        <end position="318"/>
    </location>
</feature>
<accession>A0A8J5FCA3</accession>
<dbReference type="InterPro" id="IPR007573">
    <property type="entry name" value="QWRF"/>
</dbReference>
<name>A0A8J5FCA3_ZINOF</name>
<feature type="region of interest" description="Disordered" evidence="2">
    <location>
        <begin position="258"/>
        <end position="388"/>
    </location>
</feature>
<dbReference type="OrthoDB" id="1924320at2759"/>
<keyword evidence="4" id="KW-1185">Reference proteome</keyword>
<dbReference type="Proteomes" id="UP000734854">
    <property type="component" value="Unassembled WGS sequence"/>
</dbReference>
<dbReference type="GO" id="GO:0051225">
    <property type="term" value="P:spindle assembly"/>
    <property type="evidence" value="ECO:0007669"/>
    <property type="project" value="TreeGrafter"/>
</dbReference>
<evidence type="ECO:0000313" key="3">
    <source>
        <dbReference type="EMBL" id="KAG6482000.1"/>
    </source>
</evidence>
<feature type="compositionally biased region" description="Low complexity" evidence="2">
    <location>
        <begin position="155"/>
        <end position="167"/>
    </location>
</feature>
<dbReference type="Pfam" id="PF04484">
    <property type="entry name" value="QWRF"/>
    <property type="match status" value="1"/>
</dbReference>
<feature type="region of interest" description="Disordered" evidence="2">
    <location>
        <begin position="1"/>
        <end position="222"/>
    </location>
</feature>
<dbReference type="PANTHER" id="PTHR31807">
    <property type="entry name" value="AUGMIN FAMILY MEMBER"/>
    <property type="match status" value="1"/>
</dbReference>
<feature type="compositionally biased region" description="Low complexity" evidence="2">
    <location>
        <begin position="60"/>
        <end position="79"/>
    </location>
</feature>
<evidence type="ECO:0008006" key="5">
    <source>
        <dbReference type="Google" id="ProtNLM"/>
    </source>
</evidence>
<dbReference type="GO" id="GO:0005880">
    <property type="term" value="C:nuclear microtubule"/>
    <property type="evidence" value="ECO:0007669"/>
    <property type="project" value="TreeGrafter"/>
</dbReference>
<evidence type="ECO:0000313" key="4">
    <source>
        <dbReference type="Proteomes" id="UP000734854"/>
    </source>
</evidence>
<protein>
    <recommendedName>
        <fullName evidence="5">AUGMIN subunit 8</fullName>
    </recommendedName>
</protein>
<gene>
    <name evidence="3" type="ORF">ZIOFF_058627</name>
</gene>